<dbReference type="Proteomes" id="UP000481030">
    <property type="component" value="Unassembled WGS sequence"/>
</dbReference>
<organism evidence="2 3">
    <name type="scientific">Cytobacillus depressus</name>
    <dbReference type="NCBI Taxonomy" id="1602942"/>
    <lineage>
        <taxon>Bacteria</taxon>
        <taxon>Bacillati</taxon>
        <taxon>Bacillota</taxon>
        <taxon>Bacilli</taxon>
        <taxon>Bacillales</taxon>
        <taxon>Bacillaceae</taxon>
        <taxon>Cytobacillus</taxon>
    </lineage>
</organism>
<gene>
    <name evidence="2" type="ORF">F7731_03990</name>
</gene>
<evidence type="ECO:0000256" key="1">
    <source>
        <dbReference type="SAM" id="Phobius"/>
    </source>
</evidence>
<evidence type="ECO:0000313" key="2">
    <source>
        <dbReference type="EMBL" id="KAB2338718.1"/>
    </source>
</evidence>
<keyword evidence="1" id="KW-0812">Transmembrane</keyword>
<feature type="transmembrane region" description="Helical" evidence="1">
    <location>
        <begin position="18"/>
        <end position="39"/>
    </location>
</feature>
<accession>A0A6L3VAM8</accession>
<protein>
    <recommendedName>
        <fullName evidence="4">PilN domain-containing protein</fullName>
    </recommendedName>
</protein>
<keyword evidence="1" id="KW-0472">Membrane</keyword>
<proteinExistence type="predicted"/>
<dbReference type="RefSeq" id="WP_151533458.1">
    <property type="nucleotide sequence ID" value="NZ_WBOS01000001.1"/>
</dbReference>
<comment type="caution">
    <text evidence="2">The sequence shown here is derived from an EMBL/GenBank/DDBJ whole genome shotgun (WGS) entry which is preliminary data.</text>
</comment>
<dbReference type="OrthoDB" id="2971140at2"/>
<keyword evidence="3" id="KW-1185">Reference proteome</keyword>
<dbReference type="AlphaFoldDB" id="A0A6L3VAM8"/>
<reference evidence="2 3" key="1">
    <citation type="journal article" date="2016" name="Antonie Van Leeuwenhoek">
        <title>Bacillus depressus sp. nov., isolated from soil of a sunflower field.</title>
        <authorList>
            <person name="Wei X."/>
            <person name="Xin D."/>
            <person name="Xin Y."/>
            <person name="Zhang H."/>
            <person name="Wang T."/>
            <person name="Zhang J."/>
        </authorList>
    </citation>
    <scope>NUCLEOTIDE SEQUENCE [LARGE SCALE GENOMIC DNA]</scope>
    <source>
        <strain evidence="2 3">BZ1</strain>
    </source>
</reference>
<name>A0A6L3VAM8_9BACI</name>
<sequence>MLVEINLLPKKESRNTSFFMLVGAFALILLIGICVTVWIGQGYKAKIESVAKQQTATQELIAAEEEKVANVESLNSLEELKKAVAWAEDYPIKTVPILRKFTQLLPERGFIQTLSYEESGNIVITLQFDTSREASYYLKSMLDSEWIEDATINSLTTNELTKEDNAEAASIESEQREILPRYIAEYEVVLNRSILKQGANSKGGEEK</sequence>
<dbReference type="EMBL" id="WBOS01000001">
    <property type="protein sequence ID" value="KAB2338718.1"/>
    <property type="molecule type" value="Genomic_DNA"/>
</dbReference>
<keyword evidence="1" id="KW-1133">Transmembrane helix</keyword>
<evidence type="ECO:0000313" key="3">
    <source>
        <dbReference type="Proteomes" id="UP000481030"/>
    </source>
</evidence>
<evidence type="ECO:0008006" key="4">
    <source>
        <dbReference type="Google" id="ProtNLM"/>
    </source>
</evidence>